<organism evidence="4 5">
    <name type="scientific">Penicillium expansum</name>
    <name type="common">Blue mold rot fungus</name>
    <dbReference type="NCBI Taxonomy" id="27334"/>
    <lineage>
        <taxon>Eukaryota</taxon>
        <taxon>Fungi</taxon>
        <taxon>Dikarya</taxon>
        <taxon>Ascomycota</taxon>
        <taxon>Pezizomycotina</taxon>
        <taxon>Eurotiomycetes</taxon>
        <taxon>Eurotiomycetidae</taxon>
        <taxon>Eurotiales</taxon>
        <taxon>Aspergillaceae</taxon>
        <taxon>Penicillium</taxon>
    </lineage>
</organism>
<name>A0A0A2JY16_PENEN</name>
<evidence type="ECO:0000256" key="3">
    <source>
        <dbReference type="PROSITE-ProRule" id="PRU00023"/>
    </source>
</evidence>
<keyword evidence="1" id="KW-0677">Repeat</keyword>
<dbReference type="GeneID" id="27680213"/>
<reference evidence="4 5" key="1">
    <citation type="journal article" date="2015" name="Mol. Plant Microbe Interact.">
        <title>Genome, transcriptome, and functional analyses of Penicillium expansum provide new insights into secondary metabolism and pathogenicity.</title>
        <authorList>
            <person name="Ballester A.R."/>
            <person name="Marcet-Houben M."/>
            <person name="Levin E."/>
            <person name="Sela N."/>
            <person name="Selma-Lazaro C."/>
            <person name="Carmona L."/>
            <person name="Wisniewski M."/>
            <person name="Droby S."/>
            <person name="Gonzalez-Candelas L."/>
            <person name="Gabaldon T."/>
        </authorList>
    </citation>
    <scope>NUCLEOTIDE SEQUENCE [LARGE SCALE GENOMIC DNA]</scope>
    <source>
        <strain evidence="4 5">MD-8</strain>
    </source>
</reference>
<gene>
    <name evidence="4" type="ORF">PEX2_075230</name>
</gene>
<dbReference type="STRING" id="27334.A0A0A2JY16"/>
<proteinExistence type="predicted"/>
<dbReference type="VEuPathDB" id="FungiDB:PEXP_086320"/>
<sequence length="412" mass="45253">MSQLTSLPTELLLSIAESLSSQKDLSALVQTTKRTHTALQLYLYKTNIQNHNQSALLWAAKHGHTALTQKMLNAGARISTLNSSHNPTNPIEGNAIALATSGPHVETLACLLSEKRPGQACDPTQLRDALREGAIPAHSLEAAKLLLQYKAPLEPANTLQSYLSALGAAVAASWADIIPFLLEAGACPGMYEIPTPLECAIRTNQPEVVEMLLGAGMRLTDDAALCVIAEQNNQRLLRVFVEAGLEVGMCWQGALFAAVMKGQTEMVALLIEMGANPHLTHDVVLLTFQTPRYSTIGFAVRFGHLGVLKLLLETGVRAEQSDLDLAREQIFEEAVALLEGCDFEDLPKKENVREFVERKVRKRRVTEPRYEDLTMQGTLCPDMGLRLWMEDSVRRSRTRNLRVNDGVISSIP</sequence>
<evidence type="ECO:0000256" key="1">
    <source>
        <dbReference type="ARBA" id="ARBA00022737"/>
    </source>
</evidence>
<dbReference type="RefSeq" id="XP_016600713.1">
    <property type="nucleotide sequence ID" value="XM_016744793.1"/>
</dbReference>
<dbReference type="PANTHER" id="PTHR24198">
    <property type="entry name" value="ANKYRIN REPEAT AND PROTEIN KINASE DOMAIN-CONTAINING PROTEIN"/>
    <property type="match status" value="1"/>
</dbReference>
<dbReference type="InterPro" id="IPR002110">
    <property type="entry name" value="Ankyrin_rpt"/>
</dbReference>
<dbReference type="Proteomes" id="UP000030143">
    <property type="component" value="Unassembled WGS sequence"/>
</dbReference>
<dbReference type="AlphaFoldDB" id="A0A0A2JY16"/>
<protein>
    <submittedName>
        <fullName evidence="4">Uncharacterized protein</fullName>
    </submittedName>
</protein>
<evidence type="ECO:0000256" key="2">
    <source>
        <dbReference type="ARBA" id="ARBA00023043"/>
    </source>
</evidence>
<keyword evidence="5" id="KW-1185">Reference proteome</keyword>
<feature type="repeat" description="ANK" evidence="3">
    <location>
        <begin position="51"/>
        <end position="83"/>
    </location>
</feature>
<dbReference type="HOGENOM" id="CLU_739878_0_0_1"/>
<dbReference type="SMART" id="SM00248">
    <property type="entry name" value="ANK"/>
    <property type="match status" value="4"/>
</dbReference>
<keyword evidence="2 3" id="KW-0040">ANK repeat</keyword>
<dbReference type="PANTHER" id="PTHR24198:SF165">
    <property type="entry name" value="ANKYRIN REPEAT-CONTAINING PROTEIN-RELATED"/>
    <property type="match status" value="1"/>
</dbReference>
<dbReference type="Pfam" id="PF00023">
    <property type="entry name" value="Ank"/>
    <property type="match status" value="1"/>
</dbReference>
<dbReference type="EMBL" id="JQFZ01000094">
    <property type="protein sequence ID" value="KGO59543.1"/>
    <property type="molecule type" value="Genomic_DNA"/>
</dbReference>
<evidence type="ECO:0000313" key="4">
    <source>
        <dbReference type="EMBL" id="KGO59543.1"/>
    </source>
</evidence>
<accession>A0A0A2JY16</accession>
<evidence type="ECO:0000313" key="5">
    <source>
        <dbReference type="Proteomes" id="UP000030143"/>
    </source>
</evidence>
<dbReference type="Gene3D" id="1.25.40.20">
    <property type="entry name" value="Ankyrin repeat-containing domain"/>
    <property type="match status" value="1"/>
</dbReference>
<dbReference type="GO" id="GO:0005737">
    <property type="term" value="C:cytoplasm"/>
    <property type="evidence" value="ECO:0007669"/>
    <property type="project" value="TreeGrafter"/>
</dbReference>
<dbReference type="InterPro" id="IPR036770">
    <property type="entry name" value="Ankyrin_rpt-contain_sf"/>
</dbReference>
<comment type="caution">
    <text evidence="4">The sequence shown here is derived from an EMBL/GenBank/DDBJ whole genome shotgun (WGS) entry which is preliminary data.</text>
</comment>
<dbReference type="PROSITE" id="PS50088">
    <property type="entry name" value="ANK_REPEAT"/>
    <property type="match status" value="1"/>
</dbReference>
<dbReference type="SUPFAM" id="SSF48403">
    <property type="entry name" value="Ankyrin repeat"/>
    <property type="match status" value="1"/>
</dbReference>